<dbReference type="InterPro" id="IPR015943">
    <property type="entry name" value="WD40/YVTN_repeat-like_dom_sf"/>
</dbReference>
<evidence type="ECO:0000313" key="1">
    <source>
        <dbReference type="EMBL" id="AXJ02145.1"/>
    </source>
</evidence>
<evidence type="ECO:0008006" key="3">
    <source>
        <dbReference type="Google" id="ProtNLM"/>
    </source>
</evidence>
<protein>
    <recommendedName>
        <fullName evidence="3">Sortilin N-terminal domain-containing protein</fullName>
    </recommendedName>
</protein>
<dbReference type="SUPFAM" id="SSF110296">
    <property type="entry name" value="Oligoxyloglucan reducing end-specific cellobiohydrolase"/>
    <property type="match status" value="1"/>
</dbReference>
<dbReference type="PANTHER" id="PTHR43739:SF5">
    <property type="entry name" value="EXO-ALPHA-SIALIDASE"/>
    <property type="match status" value="1"/>
</dbReference>
<proteinExistence type="predicted"/>
<accession>A0A345UNU3</accession>
<dbReference type="GO" id="GO:0010411">
    <property type="term" value="P:xyloglucan metabolic process"/>
    <property type="evidence" value="ECO:0007669"/>
    <property type="project" value="TreeGrafter"/>
</dbReference>
<dbReference type="PANTHER" id="PTHR43739">
    <property type="entry name" value="XYLOGLUCANASE (EUROFUNG)"/>
    <property type="match status" value="1"/>
</dbReference>
<dbReference type="Proteomes" id="UP000254808">
    <property type="component" value="Chromosome"/>
</dbReference>
<dbReference type="AlphaFoldDB" id="A0A345UNU3"/>
<evidence type="ECO:0000313" key="2">
    <source>
        <dbReference type="Proteomes" id="UP000254808"/>
    </source>
</evidence>
<organism evidence="1 2">
    <name type="scientific">Cyclonatronum proteinivorum</name>
    <dbReference type="NCBI Taxonomy" id="1457365"/>
    <lineage>
        <taxon>Bacteria</taxon>
        <taxon>Pseudomonadati</taxon>
        <taxon>Balneolota</taxon>
        <taxon>Balneolia</taxon>
        <taxon>Balneolales</taxon>
        <taxon>Cyclonatronaceae</taxon>
        <taxon>Cyclonatronum</taxon>
    </lineage>
</organism>
<reference evidence="1 2" key="1">
    <citation type="submission" date="2018-03" db="EMBL/GenBank/DDBJ databases">
        <title>Phenotypic and genomic properties of Cyclonatronum proteinivorum gen. nov., sp. nov., a haloalkaliphilic bacteroidete from soda lakes possessing Na+-translocating rhodopsin.</title>
        <authorList>
            <person name="Toshchakov S.V."/>
            <person name="Korzhenkov A."/>
            <person name="Samarov N.I."/>
            <person name="Kublanov I.V."/>
            <person name="Muntyan M.S."/>
            <person name="Sorokin D.Y."/>
        </authorList>
    </citation>
    <scope>NUCLEOTIDE SEQUENCE [LARGE SCALE GENOMIC DNA]</scope>
    <source>
        <strain evidence="1 2">Omega</strain>
    </source>
</reference>
<dbReference type="Gene3D" id="2.130.10.10">
    <property type="entry name" value="YVTN repeat-like/Quinoprotein amine dehydrogenase"/>
    <property type="match status" value="2"/>
</dbReference>
<dbReference type="EMBL" id="CP027806">
    <property type="protein sequence ID" value="AXJ02145.1"/>
    <property type="molecule type" value="Genomic_DNA"/>
</dbReference>
<gene>
    <name evidence="1" type="ORF">CYPRO_2907</name>
</gene>
<keyword evidence="2" id="KW-1185">Reference proteome</keyword>
<dbReference type="InterPro" id="IPR052025">
    <property type="entry name" value="Xyloglucanase_GH74"/>
</dbReference>
<dbReference type="KEGG" id="cprv:CYPRO_2907"/>
<sequence length="360" mass="39896">MNGCGVFGTDDDRVVCNSDFVCTNAISADWTYLGLGDEAVQTIAINPCNSAHILAGTAQSFSSGIQGKIFLSTDCGENWEQVWEGGSVSDLVFDPKNPNYVYASPHGMIRSMDGGKTWSIIDNGLDPHLSFTQRVFSIAIDPEDTRRVYAAIGGFGTGWLFYSDNRGHAWTPVPHVDGSGNEIADNRYLLSDLPGPILIDPANPDVLYISPLDIRLLLKSEDRGMSWNLLLKEDNAEIYPIVFSPDYTSIYALVRSHSGLAEGGLFEYNLQDGETQLHPVTHDIDEKPQALEVFKAINELIVATENGIYYRENGEWHVYTGEYITGYPNALKSHHNLIYSGIMPNNEFRSNGGIYVRFHK</sequence>
<name>A0A345UNU3_9BACT</name>